<dbReference type="Proteomes" id="UP000650994">
    <property type="component" value="Unassembled WGS sequence"/>
</dbReference>
<dbReference type="Pfam" id="PF13302">
    <property type="entry name" value="Acetyltransf_3"/>
    <property type="match status" value="1"/>
</dbReference>
<dbReference type="InterPro" id="IPR000182">
    <property type="entry name" value="GNAT_dom"/>
</dbReference>
<dbReference type="InterPro" id="IPR016181">
    <property type="entry name" value="Acyl_CoA_acyltransferase"/>
</dbReference>
<reference evidence="5" key="4">
    <citation type="journal article" date="2019" name="Int. J. Syst. Evol. Microbiol.">
        <title>The Global Catalogue of Microorganisms (GCM) 10K type strain sequencing project: providing services to taxonomists for standard genome sequencing and annotation.</title>
        <authorList>
            <consortium name="The Broad Institute Genomics Platform"/>
            <consortium name="The Broad Institute Genome Sequencing Center for Infectious Disease"/>
            <person name="Wu L."/>
            <person name="Ma J."/>
        </authorList>
    </citation>
    <scope>NUCLEOTIDE SEQUENCE [LARGE SCALE GENOMIC DNA]</scope>
    <source>
        <strain evidence="5">CGMCC 1.12707</strain>
    </source>
</reference>
<protein>
    <submittedName>
        <fullName evidence="2">Alanine acetyltransferase</fullName>
    </submittedName>
    <submittedName>
        <fullName evidence="3">Ribosomal-protein-alanine N-acetyltransferase</fullName>
    </submittedName>
</protein>
<accession>A0A1M7AIZ5</accession>
<proteinExistence type="predicted"/>
<keyword evidence="5" id="KW-1185">Reference proteome</keyword>
<organism evidence="3 4">
    <name type="scientific">Chishuiella changwenlii</name>
    <dbReference type="NCBI Taxonomy" id="1434701"/>
    <lineage>
        <taxon>Bacteria</taxon>
        <taxon>Pseudomonadati</taxon>
        <taxon>Bacteroidota</taxon>
        <taxon>Flavobacteriia</taxon>
        <taxon>Flavobacteriales</taxon>
        <taxon>Weeksellaceae</taxon>
        <taxon>Chishuiella</taxon>
    </lineage>
</organism>
<evidence type="ECO:0000313" key="3">
    <source>
        <dbReference type="EMBL" id="SHL42607.1"/>
    </source>
</evidence>
<dbReference type="PROSITE" id="PS51186">
    <property type="entry name" value="GNAT"/>
    <property type="match status" value="1"/>
</dbReference>
<reference evidence="4" key="3">
    <citation type="submission" date="2016-11" db="EMBL/GenBank/DDBJ databases">
        <authorList>
            <person name="Varghese N."/>
            <person name="Submissions S."/>
        </authorList>
    </citation>
    <scope>NUCLEOTIDE SEQUENCE [LARGE SCALE GENOMIC DNA]</scope>
    <source>
        <strain evidence="4">DSM 27989</strain>
    </source>
</reference>
<dbReference type="EMBL" id="FRBH01000009">
    <property type="protein sequence ID" value="SHL42607.1"/>
    <property type="molecule type" value="Genomic_DNA"/>
</dbReference>
<evidence type="ECO:0000259" key="1">
    <source>
        <dbReference type="PROSITE" id="PS51186"/>
    </source>
</evidence>
<name>A0A1M7AIZ5_9FLAO</name>
<feature type="domain" description="N-acetyltransferase" evidence="1">
    <location>
        <begin position="7"/>
        <end position="166"/>
    </location>
</feature>
<dbReference type="STRING" id="1434701.SAMN05443634_10949"/>
<keyword evidence="3" id="KW-0808">Transferase</keyword>
<dbReference type="AlphaFoldDB" id="A0A1M7AIZ5"/>
<dbReference type="InterPro" id="IPR051531">
    <property type="entry name" value="N-acetyltransferase"/>
</dbReference>
<dbReference type="Gene3D" id="3.40.630.30">
    <property type="match status" value="1"/>
</dbReference>
<dbReference type="RefSeq" id="WP_072932954.1">
    <property type="nucleotide sequence ID" value="NZ_BMFL01000003.1"/>
</dbReference>
<dbReference type="PANTHER" id="PTHR43792">
    <property type="entry name" value="GNAT FAMILY, PUTATIVE (AFU_ORTHOLOGUE AFUA_3G00765)-RELATED-RELATED"/>
    <property type="match status" value="1"/>
</dbReference>
<dbReference type="GO" id="GO:0016747">
    <property type="term" value="F:acyltransferase activity, transferring groups other than amino-acyl groups"/>
    <property type="evidence" value="ECO:0007669"/>
    <property type="project" value="InterPro"/>
</dbReference>
<gene>
    <name evidence="2" type="ORF">GCM10010984_05180</name>
    <name evidence="3" type="ORF">SAMN05443634_10949</name>
</gene>
<dbReference type="EMBL" id="BMFL01000003">
    <property type="protein sequence ID" value="GGE90411.1"/>
    <property type="molecule type" value="Genomic_DNA"/>
</dbReference>
<dbReference type="PANTHER" id="PTHR43792:SF1">
    <property type="entry name" value="N-ACETYLTRANSFERASE DOMAIN-CONTAINING PROTEIN"/>
    <property type="match status" value="1"/>
</dbReference>
<reference evidence="2" key="5">
    <citation type="submission" date="2024-05" db="EMBL/GenBank/DDBJ databases">
        <authorList>
            <person name="Sun Q."/>
            <person name="Zhou Y."/>
        </authorList>
    </citation>
    <scope>NUCLEOTIDE SEQUENCE</scope>
    <source>
        <strain evidence="2">CGMCC 1.12707</strain>
    </source>
</reference>
<reference evidence="2" key="1">
    <citation type="journal article" date="2014" name="Int. J. Syst. Evol. Microbiol.">
        <title>Complete genome of a new Firmicutes species belonging to the dominant human colonic microbiota ('Ruminococcus bicirculans') reveals two chromosomes and a selective capacity to utilize plant glucans.</title>
        <authorList>
            <consortium name="NISC Comparative Sequencing Program"/>
            <person name="Wegmann U."/>
            <person name="Louis P."/>
            <person name="Goesmann A."/>
            <person name="Henrissat B."/>
            <person name="Duncan S.H."/>
            <person name="Flint H.J."/>
        </authorList>
    </citation>
    <scope>NUCLEOTIDE SEQUENCE</scope>
    <source>
        <strain evidence="2">CGMCC 1.12707</strain>
    </source>
</reference>
<sequence>MEIINTLRFKKYLPTDFNEYFKLVKDDEVMKYITGIGMTEEQANHKFTSILDKSSIDEQLGYFKIYDENETILGECKIVYNSHLENSLEIGYMLKKEFWKKGIGTKICEHLISNAKENFSTLDIIAVIDPENIASRKLLEKFNFESYWKGIENDVPTEKLILNKTK</sequence>
<evidence type="ECO:0000313" key="5">
    <source>
        <dbReference type="Proteomes" id="UP000650994"/>
    </source>
</evidence>
<dbReference type="CDD" id="cd04301">
    <property type="entry name" value="NAT_SF"/>
    <property type="match status" value="1"/>
</dbReference>
<dbReference type="SUPFAM" id="SSF55729">
    <property type="entry name" value="Acyl-CoA N-acyltransferases (Nat)"/>
    <property type="match status" value="1"/>
</dbReference>
<evidence type="ECO:0000313" key="2">
    <source>
        <dbReference type="EMBL" id="GGE90411.1"/>
    </source>
</evidence>
<reference evidence="3" key="2">
    <citation type="submission" date="2016-11" db="EMBL/GenBank/DDBJ databases">
        <authorList>
            <person name="Jaros S."/>
            <person name="Januszkiewicz K."/>
            <person name="Wedrychowicz H."/>
        </authorList>
    </citation>
    <scope>NUCLEOTIDE SEQUENCE [LARGE SCALE GENOMIC DNA]</scope>
    <source>
        <strain evidence="3">DSM 27989</strain>
    </source>
</reference>
<evidence type="ECO:0000313" key="4">
    <source>
        <dbReference type="Proteomes" id="UP000184120"/>
    </source>
</evidence>
<dbReference type="Proteomes" id="UP000184120">
    <property type="component" value="Unassembled WGS sequence"/>
</dbReference>